<evidence type="ECO:0000256" key="2">
    <source>
        <dbReference type="ARBA" id="ARBA00022448"/>
    </source>
</evidence>
<feature type="transmembrane region" description="Helical" evidence="8">
    <location>
        <begin position="441"/>
        <end position="458"/>
    </location>
</feature>
<comment type="caution">
    <text evidence="10">The sequence shown here is derived from an EMBL/GenBank/DDBJ whole genome shotgun (WGS) entry which is preliminary data.</text>
</comment>
<feature type="domain" description="ABC transmembrane type-1" evidence="9">
    <location>
        <begin position="25"/>
        <end position="229"/>
    </location>
</feature>
<dbReference type="InterPro" id="IPR035906">
    <property type="entry name" value="MetI-like_sf"/>
</dbReference>
<accession>A0A0N8GFZ5</accession>
<dbReference type="PANTHER" id="PTHR43357:SF3">
    <property type="entry name" value="FE(3+)-TRANSPORT SYSTEM PERMEASE PROTEIN FBPB 2"/>
    <property type="match status" value="1"/>
</dbReference>
<evidence type="ECO:0000256" key="8">
    <source>
        <dbReference type="RuleBase" id="RU363032"/>
    </source>
</evidence>
<dbReference type="Gene3D" id="1.10.3720.10">
    <property type="entry name" value="MetI-like"/>
    <property type="match status" value="2"/>
</dbReference>
<dbReference type="CDD" id="cd06261">
    <property type="entry name" value="TM_PBP2"/>
    <property type="match status" value="2"/>
</dbReference>
<evidence type="ECO:0000256" key="3">
    <source>
        <dbReference type="ARBA" id="ARBA00022475"/>
    </source>
</evidence>
<evidence type="ECO:0000313" key="11">
    <source>
        <dbReference type="Proteomes" id="UP000048984"/>
    </source>
</evidence>
<evidence type="ECO:0000259" key="9">
    <source>
        <dbReference type="PROSITE" id="PS50928"/>
    </source>
</evidence>
<keyword evidence="3" id="KW-1003">Cell membrane</keyword>
<reference evidence="10 11" key="2">
    <citation type="submission" date="2015-10" db="EMBL/GenBank/DDBJ databases">
        <title>Draft Genome Sequence of Prosthecomicrobium hirschii ATCC 27832.</title>
        <authorList>
            <person name="Daniel J."/>
            <person name="Givan S.A."/>
            <person name="Brun Y.V."/>
            <person name="Brown P.J."/>
        </authorList>
    </citation>
    <scope>NUCLEOTIDE SEQUENCE [LARGE SCALE GENOMIC DNA]</scope>
    <source>
        <strain evidence="10 11">16</strain>
    </source>
</reference>
<keyword evidence="4" id="KW-0997">Cell inner membrane</keyword>
<feature type="transmembrane region" description="Helical" evidence="8">
    <location>
        <begin position="29"/>
        <end position="51"/>
    </location>
</feature>
<name>A0A0N8GFZ5_9HYPH</name>
<keyword evidence="5 8" id="KW-0812">Transmembrane</keyword>
<dbReference type="FunFam" id="1.10.3720.10:FF:000088">
    <property type="entry name" value="Iron(III) ABC transporter, permease protein"/>
    <property type="match status" value="1"/>
</dbReference>
<feature type="transmembrane region" description="Helical" evidence="8">
    <location>
        <begin position="339"/>
        <end position="362"/>
    </location>
</feature>
<evidence type="ECO:0000256" key="7">
    <source>
        <dbReference type="ARBA" id="ARBA00023136"/>
    </source>
</evidence>
<keyword evidence="6 8" id="KW-1133">Transmembrane helix</keyword>
<dbReference type="EMBL" id="LJYW01000001">
    <property type="protein sequence ID" value="KPL55697.1"/>
    <property type="molecule type" value="Genomic_DNA"/>
</dbReference>
<dbReference type="PROSITE" id="PS50928">
    <property type="entry name" value="ABC_TM1"/>
    <property type="match status" value="2"/>
</dbReference>
<dbReference type="GO" id="GO:0005886">
    <property type="term" value="C:plasma membrane"/>
    <property type="evidence" value="ECO:0007669"/>
    <property type="project" value="UniProtKB-SubCell"/>
</dbReference>
<dbReference type="InterPro" id="IPR000515">
    <property type="entry name" value="MetI-like"/>
</dbReference>
<dbReference type="SUPFAM" id="SSF161098">
    <property type="entry name" value="MetI-like"/>
    <property type="match status" value="2"/>
</dbReference>
<gene>
    <name evidence="10" type="ORF">ABB55_05820</name>
</gene>
<dbReference type="Proteomes" id="UP000048984">
    <property type="component" value="Unassembled WGS sequence"/>
</dbReference>
<evidence type="ECO:0000256" key="5">
    <source>
        <dbReference type="ARBA" id="ARBA00022692"/>
    </source>
</evidence>
<feature type="transmembrane region" description="Helical" evidence="8">
    <location>
        <begin position="117"/>
        <end position="137"/>
    </location>
</feature>
<feature type="transmembrane region" description="Helical" evidence="8">
    <location>
        <begin position="158"/>
        <end position="180"/>
    </location>
</feature>
<keyword evidence="2 8" id="KW-0813">Transport</keyword>
<organism evidence="10 11">
    <name type="scientific">Prosthecodimorpha hirschii</name>
    <dbReference type="NCBI Taxonomy" id="665126"/>
    <lineage>
        <taxon>Bacteria</taxon>
        <taxon>Pseudomonadati</taxon>
        <taxon>Pseudomonadota</taxon>
        <taxon>Alphaproteobacteria</taxon>
        <taxon>Hyphomicrobiales</taxon>
        <taxon>Ancalomicrobiaceae</taxon>
        <taxon>Prosthecodimorpha</taxon>
    </lineage>
</organism>
<keyword evidence="7 8" id="KW-0472">Membrane</keyword>
<evidence type="ECO:0000256" key="6">
    <source>
        <dbReference type="ARBA" id="ARBA00022989"/>
    </source>
</evidence>
<dbReference type="STRING" id="665126.ABB55_05820"/>
<comment type="subcellular location">
    <subcellularLocation>
        <location evidence="1">Cell inner membrane</location>
        <topology evidence="1">Multi-pass membrane protein</topology>
    </subcellularLocation>
    <subcellularLocation>
        <location evidence="8">Cell membrane</location>
        <topology evidence="8">Multi-pass membrane protein</topology>
    </subcellularLocation>
</comment>
<dbReference type="Pfam" id="PF00528">
    <property type="entry name" value="BPD_transp_1"/>
    <property type="match status" value="1"/>
</dbReference>
<feature type="transmembrane region" description="Helical" evidence="8">
    <location>
        <begin position="213"/>
        <end position="231"/>
    </location>
</feature>
<feature type="transmembrane region" description="Helical" evidence="8">
    <location>
        <begin position="374"/>
        <end position="397"/>
    </location>
</feature>
<feature type="transmembrane region" description="Helical" evidence="8">
    <location>
        <begin position="307"/>
        <end position="327"/>
    </location>
</feature>
<protein>
    <submittedName>
        <fullName evidence="10">Iron ABC transporter permease</fullName>
    </submittedName>
</protein>
<comment type="similarity">
    <text evidence="8">Belongs to the binding-protein-dependent transport system permease family.</text>
</comment>
<sequence>MFPVEADEGTSPWLHLIGTVLPGATWTTFLLMAGIGCVTAAIGVTTAWIVATCRFPGRGVLEWALLLPLAIPTYIVAYAHVEVLDFTGPVQSALRWLFGFKSAKDYWFPNPRSLPSAIFVMSLVLYPYVYMTTRAMFALQSAATIDVARTLGAGPWRVFFRVALPLARPALAVGVTLSLMECLNDIGAVEYLGVKTLTFSVYDTWLNRGSLSGAAQIACLMLAVVFLLVWAERHARRHQRFSHAASRNRPMAGYRLTGSHAALAFTACALPVLLGFVVPVSVLVDYASRRLEVLTDPGLLRAARNSLVFAFAAAGLTVGIGLVLAYAVRLNPTRTVRALARASSVGYAVPGAVLAVGILLPLTYLDNRLNEATALIFGTGAGLVLVSSGVGLIYAYVVRFLAVSIGSIESGLSKISLHLDMAARTLGRTAEQSLVEIHLPLLRPVLVSAGLLVFVDAMKELPATLLLRPFNVETLATWVYVQASREAIGDAAPAALAIVLVGLMPLLVLSRIGRTSERRGARWRAAAAAESNG</sequence>
<evidence type="ECO:0000256" key="1">
    <source>
        <dbReference type="ARBA" id="ARBA00004429"/>
    </source>
</evidence>
<evidence type="ECO:0000313" key="10">
    <source>
        <dbReference type="EMBL" id="KPL55697.1"/>
    </source>
</evidence>
<feature type="transmembrane region" description="Helical" evidence="8">
    <location>
        <begin position="491"/>
        <end position="509"/>
    </location>
</feature>
<evidence type="ECO:0000256" key="4">
    <source>
        <dbReference type="ARBA" id="ARBA00022519"/>
    </source>
</evidence>
<dbReference type="AlphaFoldDB" id="A0A0N8GFZ5"/>
<keyword evidence="11" id="KW-1185">Reference proteome</keyword>
<feature type="transmembrane region" description="Helical" evidence="8">
    <location>
        <begin position="261"/>
        <end position="287"/>
    </location>
</feature>
<feature type="domain" description="ABC transmembrane type-1" evidence="9">
    <location>
        <begin position="303"/>
        <end position="513"/>
    </location>
</feature>
<feature type="transmembrane region" description="Helical" evidence="8">
    <location>
        <begin position="63"/>
        <end position="81"/>
    </location>
</feature>
<dbReference type="PANTHER" id="PTHR43357">
    <property type="entry name" value="INNER MEMBRANE ABC TRANSPORTER PERMEASE PROTEIN YDCV"/>
    <property type="match status" value="1"/>
</dbReference>
<dbReference type="GO" id="GO:0055085">
    <property type="term" value="P:transmembrane transport"/>
    <property type="evidence" value="ECO:0007669"/>
    <property type="project" value="InterPro"/>
</dbReference>
<proteinExistence type="inferred from homology"/>
<reference evidence="10 11" key="1">
    <citation type="submission" date="2015-09" db="EMBL/GenBank/DDBJ databases">
        <authorList>
            <consortium name="Swine Surveillance"/>
        </authorList>
    </citation>
    <scope>NUCLEOTIDE SEQUENCE [LARGE SCALE GENOMIC DNA]</scope>
    <source>
        <strain evidence="10 11">16</strain>
    </source>
</reference>